<evidence type="ECO:0000313" key="4">
    <source>
        <dbReference type="Proteomes" id="UP000505377"/>
    </source>
</evidence>
<organism evidence="3 4">
    <name type="scientific">Pseudonocardia broussonetiae</name>
    <dbReference type="NCBI Taxonomy" id="2736640"/>
    <lineage>
        <taxon>Bacteria</taxon>
        <taxon>Bacillati</taxon>
        <taxon>Actinomycetota</taxon>
        <taxon>Actinomycetes</taxon>
        <taxon>Pseudonocardiales</taxon>
        <taxon>Pseudonocardiaceae</taxon>
        <taxon>Pseudonocardia</taxon>
    </lineage>
</organism>
<dbReference type="InterPro" id="IPR042099">
    <property type="entry name" value="ANL_N_sf"/>
</dbReference>
<dbReference type="InterPro" id="IPR025110">
    <property type="entry name" value="AMP-bd_C"/>
</dbReference>
<dbReference type="Pfam" id="PF00501">
    <property type="entry name" value="AMP-binding"/>
    <property type="match status" value="1"/>
</dbReference>
<dbReference type="Proteomes" id="UP000505377">
    <property type="component" value="Chromosome"/>
</dbReference>
<gene>
    <name evidence="3" type="ORF">HOP40_07890</name>
</gene>
<keyword evidence="4" id="KW-1185">Reference proteome</keyword>
<dbReference type="SUPFAM" id="SSF56801">
    <property type="entry name" value="Acetyl-CoA synthetase-like"/>
    <property type="match status" value="1"/>
</dbReference>
<proteinExistence type="predicted"/>
<dbReference type="EMBL" id="CP053564">
    <property type="protein sequence ID" value="QJY45728.1"/>
    <property type="molecule type" value="Genomic_DNA"/>
</dbReference>
<dbReference type="InterPro" id="IPR020845">
    <property type="entry name" value="AMP-binding_CS"/>
</dbReference>
<dbReference type="PROSITE" id="PS00455">
    <property type="entry name" value="AMP_BINDING"/>
    <property type="match status" value="1"/>
</dbReference>
<feature type="domain" description="AMP-binding enzyme C-terminal" evidence="2">
    <location>
        <begin position="419"/>
        <end position="497"/>
    </location>
</feature>
<sequence>MHVITDLLTSNVRTRPEAPALLSAAGRVSYRELFVEAHGRSRSLARIGVAKGDRVAIFQARGHAALASFFGIQLLGGVAVFLGDGVRRAQIDHILRDSQPRAVVVDDRQRHLLPSTLPSDAVLALGPDEASDDASSADPAAAPPVIGRDLAVLLYTSGSTGGPKGVMVTHENLVSGAQIVADYLGLCPADRALGLLPWNFDYGLNQVLATFHAGGCVVPQNSSFAPDICRSIADYAVTGLAGVPAIWSLLLRRPSPFLHMELPSLRYITNSGGPLSSMTIDLLQRHHPNTEIVAMYGLTEAFRSSYLPPAELHLRPGSMGRAIPNTELLVVGADGHRCGPGELGELVHSGPTVAAGYWRQPEATTKVFRPHPFPPPGAVPQVVVYSGDNVTTDEQGYLYYVGRGDELFKSRGIRTNPGEIEAGLLASGLATEIIVRPLPAEDSEPLIIAAVIPIGSDIEDSSLASRLDAHARATLTPHLRPHHYMIVREPPRTDSGKTDRMTVRRMMVARFGTDQPL</sequence>
<dbReference type="PANTHER" id="PTHR43767">
    <property type="entry name" value="LONG-CHAIN-FATTY-ACID--COA LIGASE"/>
    <property type="match status" value="1"/>
</dbReference>
<dbReference type="InterPro" id="IPR045851">
    <property type="entry name" value="AMP-bd_C_sf"/>
</dbReference>
<feature type="domain" description="AMP-dependent synthetase/ligase" evidence="1">
    <location>
        <begin position="10"/>
        <end position="358"/>
    </location>
</feature>
<dbReference type="InterPro" id="IPR000873">
    <property type="entry name" value="AMP-dep_synth/lig_dom"/>
</dbReference>
<evidence type="ECO:0000259" key="2">
    <source>
        <dbReference type="Pfam" id="PF13193"/>
    </source>
</evidence>
<dbReference type="RefSeq" id="WP_172156154.1">
    <property type="nucleotide sequence ID" value="NZ_CP053564.1"/>
</dbReference>
<dbReference type="AlphaFoldDB" id="A0A6M6JCP2"/>
<dbReference type="KEGG" id="pbro:HOP40_07890"/>
<dbReference type="Gene3D" id="3.40.50.12780">
    <property type="entry name" value="N-terminal domain of ligase-like"/>
    <property type="match status" value="1"/>
</dbReference>
<evidence type="ECO:0000313" key="3">
    <source>
        <dbReference type="EMBL" id="QJY45728.1"/>
    </source>
</evidence>
<dbReference type="Pfam" id="PF13193">
    <property type="entry name" value="AMP-binding_C"/>
    <property type="match status" value="1"/>
</dbReference>
<dbReference type="PANTHER" id="PTHR43767:SF10">
    <property type="entry name" value="SURFACTIN SYNTHASE SUBUNIT 1"/>
    <property type="match status" value="1"/>
</dbReference>
<dbReference type="InterPro" id="IPR050237">
    <property type="entry name" value="ATP-dep_AMP-bd_enzyme"/>
</dbReference>
<accession>A0A6M6JCP2</accession>
<dbReference type="Gene3D" id="3.30.300.30">
    <property type="match status" value="1"/>
</dbReference>
<protein>
    <submittedName>
        <fullName evidence="3">AMP-binding protein</fullName>
    </submittedName>
</protein>
<dbReference type="GO" id="GO:0016877">
    <property type="term" value="F:ligase activity, forming carbon-sulfur bonds"/>
    <property type="evidence" value="ECO:0007669"/>
    <property type="project" value="UniProtKB-ARBA"/>
</dbReference>
<name>A0A6M6JCP2_9PSEU</name>
<reference evidence="3 4" key="1">
    <citation type="submission" date="2020-05" db="EMBL/GenBank/DDBJ databases">
        <authorList>
            <person name="Mo P."/>
        </authorList>
    </citation>
    <scope>NUCLEOTIDE SEQUENCE [LARGE SCALE GENOMIC DNA]</scope>
    <source>
        <strain evidence="3 4">Gen01</strain>
    </source>
</reference>
<evidence type="ECO:0000259" key="1">
    <source>
        <dbReference type="Pfam" id="PF00501"/>
    </source>
</evidence>